<dbReference type="OrthoDB" id="9786503at2"/>
<dbReference type="EMBL" id="QHLY01000012">
    <property type="protein sequence ID" value="PXA67742.1"/>
    <property type="molecule type" value="Genomic_DNA"/>
</dbReference>
<accession>A0A317ZMK0</accession>
<organism evidence="4 5">
    <name type="scientific">Cryobacterium arcticum</name>
    <dbReference type="NCBI Taxonomy" id="670052"/>
    <lineage>
        <taxon>Bacteria</taxon>
        <taxon>Bacillati</taxon>
        <taxon>Actinomycetota</taxon>
        <taxon>Actinomycetes</taxon>
        <taxon>Micrococcales</taxon>
        <taxon>Microbacteriaceae</taxon>
        <taxon>Cryobacterium</taxon>
    </lineage>
</organism>
<dbReference type="Pfam" id="PF13649">
    <property type="entry name" value="Methyltransf_25"/>
    <property type="match status" value="1"/>
</dbReference>
<dbReference type="GO" id="GO:0032259">
    <property type="term" value="P:methylation"/>
    <property type="evidence" value="ECO:0007669"/>
    <property type="project" value="UniProtKB-KW"/>
</dbReference>
<keyword evidence="5" id="KW-1185">Reference proteome</keyword>
<dbReference type="PANTHER" id="PTHR43861:SF3">
    <property type="entry name" value="PUTATIVE (AFU_ORTHOLOGUE AFUA_2G14390)-RELATED"/>
    <property type="match status" value="1"/>
</dbReference>
<dbReference type="CDD" id="cd02440">
    <property type="entry name" value="AdoMet_MTases"/>
    <property type="match status" value="1"/>
</dbReference>
<protein>
    <submittedName>
        <fullName evidence="4">SAM-dependent methyltransferase</fullName>
    </submittedName>
</protein>
<feature type="region of interest" description="Disordered" evidence="2">
    <location>
        <begin position="78"/>
        <end position="98"/>
    </location>
</feature>
<gene>
    <name evidence="4" type="ORF">CTB96_13705</name>
</gene>
<dbReference type="Proteomes" id="UP000246722">
    <property type="component" value="Unassembled WGS sequence"/>
</dbReference>
<dbReference type="SUPFAM" id="SSF53335">
    <property type="entry name" value="S-adenosyl-L-methionine-dependent methyltransferases"/>
    <property type="match status" value="1"/>
</dbReference>
<proteinExistence type="predicted"/>
<dbReference type="GO" id="GO:0008168">
    <property type="term" value="F:methyltransferase activity"/>
    <property type="evidence" value="ECO:0007669"/>
    <property type="project" value="UniProtKB-KW"/>
</dbReference>
<evidence type="ECO:0000256" key="2">
    <source>
        <dbReference type="SAM" id="MobiDB-lite"/>
    </source>
</evidence>
<comment type="caution">
    <text evidence="4">The sequence shown here is derived from an EMBL/GenBank/DDBJ whole genome shotgun (WGS) entry which is preliminary data.</text>
</comment>
<keyword evidence="4" id="KW-0489">Methyltransferase</keyword>
<evidence type="ECO:0000313" key="4">
    <source>
        <dbReference type="EMBL" id="PXA67742.1"/>
    </source>
</evidence>
<dbReference type="PANTHER" id="PTHR43861">
    <property type="entry name" value="TRANS-ACONITATE 2-METHYLTRANSFERASE-RELATED"/>
    <property type="match status" value="1"/>
</dbReference>
<keyword evidence="1 4" id="KW-0808">Transferase</keyword>
<dbReference type="InterPro" id="IPR041698">
    <property type="entry name" value="Methyltransf_25"/>
</dbReference>
<name>A0A317ZMK0_9MICO</name>
<evidence type="ECO:0000256" key="1">
    <source>
        <dbReference type="ARBA" id="ARBA00022679"/>
    </source>
</evidence>
<reference evidence="4 5" key="1">
    <citation type="submission" date="2018-05" db="EMBL/GenBank/DDBJ databases">
        <title>Genetic diversity of glacier-inhabiting Cryobacterium bacteria in China and description of Cryobacterium mengkeensis sp. nov. and Arthrobacter glacialis sp. nov.</title>
        <authorList>
            <person name="Liu Q."/>
            <person name="Xin Y.-H."/>
        </authorList>
    </citation>
    <scope>NUCLEOTIDE SEQUENCE [LARGE SCALE GENOMIC DNA]</scope>
    <source>
        <strain evidence="4 5">SK-1</strain>
    </source>
</reference>
<evidence type="ECO:0000313" key="5">
    <source>
        <dbReference type="Proteomes" id="UP000246722"/>
    </source>
</evidence>
<dbReference type="RefSeq" id="WP_110127418.1">
    <property type="nucleotide sequence ID" value="NZ_QHLY01000012.1"/>
</dbReference>
<sequence>MSDLFDADYWNDRYGAQDDVWSGRPNPVLVSETMALQPGRALDIGCGEGADTIWLAGRGWQVTAVDFSAVALERAATRSRQGAGDPATPSASASASASRITWEQHDVTEWSPPAAAYDLVSAQFMHLPATQRSPLFAALAAAVAARGSLLIVGHDISHRHGPALFPDPDLFFTAEEVAAALDPADWQVDLAESRPRVAPRPDGTRVMVHDAVVSARRR</sequence>
<dbReference type="AlphaFoldDB" id="A0A317ZMK0"/>
<dbReference type="InterPro" id="IPR029063">
    <property type="entry name" value="SAM-dependent_MTases_sf"/>
</dbReference>
<dbReference type="Gene3D" id="3.40.50.150">
    <property type="entry name" value="Vaccinia Virus protein VP39"/>
    <property type="match status" value="1"/>
</dbReference>
<evidence type="ECO:0000259" key="3">
    <source>
        <dbReference type="Pfam" id="PF13649"/>
    </source>
</evidence>
<feature type="domain" description="Methyltransferase" evidence="3">
    <location>
        <begin position="42"/>
        <end position="147"/>
    </location>
</feature>